<dbReference type="InterPro" id="IPR035899">
    <property type="entry name" value="DBL_dom_sf"/>
</dbReference>
<feature type="compositionally biased region" description="Low complexity" evidence="1">
    <location>
        <begin position="196"/>
        <end position="209"/>
    </location>
</feature>
<sequence>MEQKQEQDNDEEEEYEVEELVTTTQKKKKQSKDDFTLKLRRKKSEWVEDRQEQSKEFSHDLDGDEYMEPMHLRTVNSIFRDIGAEQSDDDDEEEMVTTIQKTKKKKKKQKIMDEFDDVKRPLRKYNSQVILPSKQPFDFASYKKKIVKKKKKKIIQDGTKDKQTIGSETSVKQENDSNFEFDDGSSEFSDADSLNEFSFPSRSPSQSREMSPGSQKRRDAQIKQLQEQLKNETNKGKSQYNLTNDDLKTIFGPTGIILSVHKPFLDELKRSIQENGGKDIGQVLMKLAGCLSCYKPYITSGLTQAQQRLQQKQKDNKKLDKLIQSIPSVEGSQQNNIDIIQLQDLYVEGDQQDEIQEDDEVLQFDPRAILTPSRRLIMEFAVKSAEQDLIYKKKLRTIKNQGCQIFRKVVDIPFKQQKAMRILNPSGFTGQLMSKTDEEIQSMCLVGREYILQGTMHDIIQLEKQMKQAKDWKVIHTSQF</sequence>
<dbReference type="SUPFAM" id="SSF48065">
    <property type="entry name" value="DBL homology domain (DH-domain)"/>
    <property type="match status" value="1"/>
</dbReference>
<evidence type="ECO:0000313" key="3">
    <source>
        <dbReference type="EMBL" id="KAA6392409.1"/>
    </source>
</evidence>
<feature type="compositionally biased region" description="Basic and acidic residues" evidence="1">
    <location>
        <begin position="44"/>
        <end position="61"/>
    </location>
</feature>
<evidence type="ECO:0000313" key="4">
    <source>
        <dbReference type="Proteomes" id="UP000324800"/>
    </source>
</evidence>
<proteinExistence type="predicted"/>
<organism evidence="3 4">
    <name type="scientific">Streblomastix strix</name>
    <dbReference type="NCBI Taxonomy" id="222440"/>
    <lineage>
        <taxon>Eukaryota</taxon>
        <taxon>Metamonada</taxon>
        <taxon>Preaxostyla</taxon>
        <taxon>Oxymonadida</taxon>
        <taxon>Streblomastigidae</taxon>
        <taxon>Streblomastix</taxon>
    </lineage>
</organism>
<dbReference type="AlphaFoldDB" id="A0A5J4WDJ6"/>
<dbReference type="Proteomes" id="UP000324800">
    <property type="component" value="Unassembled WGS sequence"/>
</dbReference>
<dbReference type="GO" id="GO:0005085">
    <property type="term" value="F:guanyl-nucleotide exchange factor activity"/>
    <property type="evidence" value="ECO:0007669"/>
    <property type="project" value="InterPro"/>
</dbReference>
<dbReference type="InterPro" id="IPR000219">
    <property type="entry name" value="DH_dom"/>
</dbReference>
<feature type="domain" description="DH" evidence="2">
    <location>
        <begin position="233"/>
        <end position="329"/>
    </location>
</feature>
<gene>
    <name evidence="3" type="ORF">EZS28_012062</name>
</gene>
<comment type="caution">
    <text evidence="3">The sequence shown here is derived from an EMBL/GenBank/DDBJ whole genome shotgun (WGS) entry which is preliminary data.</text>
</comment>
<feature type="compositionally biased region" description="Basic and acidic residues" evidence="1">
    <location>
        <begin position="154"/>
        <end position="163"/>
    </location>
</feature>
<evidence type="ECO:0000259" key="2">
    <source>
        <dbReference type="Pfam" id="PF00621"/>
    </source>
</evidence>
<protein>
    <recommendedName>
        <fullName evidence="2">DH domain-containing protein</fullName>
    </recommendedName>
</protein>
<feature type="region of interest" description="Disordered" evidence="1">
    <location>
        <begin position="1"/>
        <end position="64"/>
    </location>
</feature>
<reference evidence="3 4" key="1">
    <citation type="submission" date="2019-03" db="EMBL/GenBank/DDBJ databases">
        <title>Single cell metagenomics reveals metabolic interactions within the superorganism composed of flagellate Streblomastix strix and complex community of Bacteroidetes bacteria on its surface.</title>
        <authorList>
            <person name="Treitli S.C."/>
            <person name="Kolisko M."/>
            <person name="Husnik F."/>
            <person name="Keeling P."/>
            <person name="Hampl V."/>
        </authorList>
    </citation>
    <scope>NUCLEOTIDE SEQUENCE [LARGE SCALE GENOMIC DNA]</scope>
    <source>
        <strain evidence="3">ST1C</strain>
    </source>
</reference>
<feature type="region of interest" description="Disordered" evidence="1">
    <location>
        <begin position="84"/>
        <end position="103"/>
    </location>
</feature>
<feature type="compositionally biased region" description="Polar residues" evidence="1">
    <location>
        <begin position="164"/>
        <end position="176"/>
    </location>
</feature>
<dbReference type="Gene3D" id="1.20.900.10">
    <property type="entry name" value="Dbl homology (DH) domain"/>
    <property type="match status" value="1"/>
</dbReference>
<accession>A0A5J4WDJ6</accession>
<feature type="compositionally biased region" description="Acidic residues" evidence="1">
    <location>
        <begin position="8"/>
        <end position="19"/>
    </location>
</feature>
<feature type="region of interest" description="Disordered" evidence="1">
    <location>
        <begin position="147"/>
        <end position="221"/>
    </location>
</feature>
<evidence type="ECO:0000256" key="1">
    <source>
        <dbReference type="SAM" id="MobiDB-lite"/>
    </source>
</evidence>
<dbReference type="Pfam" id="PF00621">
    <property type="entry name" value="RhoGEF"/>
    <property type="match status" value="1"/>
</dbReference>
<name>A0A5J4WDJ6_9EUKA</name>
<dbReference type="EMBL" id="SNRW01002549">
    <property type="protein sequence ID" value="KAA6392409.1"/>
    <property type="molecule type" value="Genomic_DNA"/>
</dbReference>
<feature type="compositionally biased region" description="Acidic residues" evidence="1">
    <location>
        <begin position="86"/>
        <end position="95"/>
    </location>
</feature>